<feature type="domain" description="RNA polymerase sigma-70 region 2" evidence="5">
    <location>
        <begin position="33"/>
        <end position="86"/>
    </location>
</feature>
<sequence>MTDFTDEDLLALLKNDDEKAFGLLYDRYWERMIAKSYAALGSHVDAEEIVQDTFINLWKKRHNLEIKYSFKTYISAVVKYEIYAKIAGLKKRKDQAGVEADNIDLIDDSTQQWLEFDELRNYIETAMNVLPEKCRLVFSLSRFDELSNEEIAQSLNLSKKTVEAHITKALKTLRDNMGNISSYNAFLILFLLKK</sequence>
<reference evidence="8" key="1">
    <citation type="submission" date="2017-09" db="EMBL/GenBank/DDBJ databases">
        <authorList>
            <person name="Varghese N."/>
            <person name="Submissions S."/>
        </authorList>
    </citation>
    <scope>NUCLEOTIDE SEQUENCE [LARGE SCALE GENOMIC DNA]</scope>
    <source>
        <strain evidence="8">CGMCC 1.12803</strain>
    </source>
</reference>
<dbReference type="InterPro" id="IPR013325">
    <property type="entry name" value="RNA_pol_sigma_r2"/>
</dbReference>
<accession>A0A285ZZJ0</accession>
<dbReference type="EMBL" id="OCMT01000002">
    <property type="protein sequence ID" value="SOD15076.1"/>
    <property type="molecule type" value="Genomic_DNA"/>
</dbReference>
<protein>
    <submittedName>
        <fullName evidence="7">RNA polymerase sigma-70 factor, ECF subfamily</fullName>
    </submittedName>
</protein>
<dbReference type="RefSeq" id="WP_097131537.1">
    <property type="nucleotide sequence ID" value="NZ_OCMT01000002.1"/>
</dbReference>
<evidence type="ECO:0000313" key="7">
    <source>
        <dbReference type="EMBL" id="SOD15076.1"/>
    </source>
</evidence>
<dbReference type="SUPFAM" id="SSF88946">
    <property type="entry name" value="Sigma2 domain of RNA polymerase sigma factors"/>
    <property type="match status" value="1"/>
</dbReference>
<evidence type="ECO:0000313" key="8">
    <source>
        <dbReference type="Proteomes" id="UP000219281"/>
    </source>
</evidence>
<keyword evidence="2" id="KW-0805">Transcription regulation</keyword>
<dbReference type="Proteomes" id="UP000219281">
    <property type="component" value="Unassembled WGS sequence"/>
</dbReference>
<comment type="similarity">
    <text evidence="1">Belongs to the sigma-70 factor family. ECF subfamily.</text>
</comment>
<dbReference type="GO" id="GO:0003677">
    <property type="term" value="F:DNA binding"/>
    <property type="evidence" value="ECO:0007669"/>
    <property type="project" value="InterPro"/>
</dbReference>
<keyword evidence="3" id="KW-0731">Sigma factor</keyword>
<dbReference type="InterPro" id="IPR007627">
    <property type="entry name" value="RNA_pol_sigma70_r2"/>
</dbReference>
<dbReference type="InterPro" id="IPR039425">
    <property type="entry name" value="RNA_pol_sigma-70-like"/>
</dbReference>
<dbReference type="NCBIfam" id="TIGR02985">
    <property type="entry name" value="Sig70_bacteroi1"/>
    <property type="match status" value="1"/>
</dbReference>
<keyword evidence="8" id="KW-1185">Reference proteome</keyword>
<dbReference type="PANTHER" id="PTHR43133:SF46">
    <property type="entry name" value="RNA POLYMERASE SIGMA-70 FACTOR ECF SUBFAMILY"/>
    <property type="match status" value="1"/>
</dbReference>
<dbReference type="InterPro" id="IPR036388">
    <property type="entry name" value="WH-like_DNA-bd_sf"/>
</dbReference>
<dbReference type="AlphaFoldDB" id="A0A285ZZJ0"/>
<dbReference type="GO" id="GO:0016987">
    <property type="term" value="F:sigma factor activity"/>
    <property type="evidence" value="ECO:0007669"/>
    <property type="project" value="UniProtKB-KW"/>
</dbReference>
<dbReference type="InterPro" id="IPR013324">
    <property type="entry name" value="RNA_pol_sigma_r3/r4-like"/>
</dbReference>
<dbReference type="Pfam" id="PF04542">
    <property type="entry name" value="Sigma70_r2"/>
    <property type="match status" value="1"/>
</dbReference>
<dbReference type="OrthoDB" id="1097528at2"/>
<evidence type="ECO:0000256" key="4">
    <source>
        <dbReference type="ARBA" id="ARBA00023163"/>
    </source>
</evidence>
<dbReference type="InterPro" id="IPR013249">
    <property type="entry name" value="RNA_pol_sigma70_r4_t2"/>
</dbReference>
<dbReference type="Pfam" id="PF08281">
    <property type="entry name" value="Sigma70_r4_2"/>
    <property type="match status" value="1"/>
</dbReference>
<dbReference type="Gene3D" id="1.10.10.10">
    <property type="entry name" value="Winged helix-like DNA-binding domain superfamily/Winged helix DNA-binding domain"/>
    <property type="match status" value="1"/>
</dbReference>
<evidence type="ECO:0000259" key="6">
    <source>
        <dbReference type="Pfam" id="PF08281"/>
    </source>
</evidence>
<keyword evidence="4" id="KW-0804">Transcription</keyword>
<evidence type="ECO:0000256" key="1">
    <source>
        <dbReference type="ARBA" id="ARBA00010641"/>
    </source>
</evidence>
<evidence type="ECO:0000256" key="3">
    <source>
        <dbReference type="ARBA" id="ARBA00023082"/>
    </source>
</evidence>
<gene>
    <name evidence="7" type="ORF">SAMN06297358_2049</name>
</gene>
<dbReference type="GO" id="GO:0006352">
    <property type="term" value="P:DNA-templated transcription initiation"/>
    <property type="evidence" value="ECO:0007669"/>
    <property type="project" value="InterPro"/>
</dbReference>
<dbReference type="InterPro" id="IPR014327">
    <property type="entry name" value="RNA_pol_sigma70_bacteroid"/>
</dbReference>
<dbReference type="InterPro" id="IPR014284">
    <property type="entry name" value="RNA_pol_sigma-70_dom"/>
</dbReference>
<dbReference type="NCBIfam" id="TIGR02937">
    <property type="entry name" value="sigma70-ECF"/>
    <property type="match status" value="1"/>
</dbReference>
<dbReference type="CDD" id="cd06171">
    <property type="entry name" value="Sigma70_r4"/>
    <property type="match status" value="1"/>
</dbReference>
<dbReference type="PANTHER" id="PTHR43133">
    <property type="entry name" value="RNA POLYMERASE ECF-TYPE SIGMA FACTO"/>
    <property type="match status" value="1"/>
</dbReference>
<proteinExistence type="inferred from homology"/>
<name>A0A285ZZJ0_9SPHI</name>
<evidence type="ECO:0000256" key="2">
    <source>
        <dbReference type="ARBA" id="ARBA00023015"/>
    </source>
</evidence>
<evidence type="ECO:0000259" key="5">
    <source>
        <dbReference type="Pfam" id="PF04542"/>
    </source>
</evidence>
<organism evidence="7 8">
    <name type="scientific">Pedobacter xixiisoli</name>
    <dbReference type="NCBI Taxonomy" id="1476464"/>
    <lineage>
        <taxon>Bacteria</taxon>
        <taxon>Pseudomonadati</taxon>
        <taxon>Bacteroidota</taxon>
        <taxon>Sphingobacteriia</taxon>
        <taxon>Sphingobacteriales</taxon>
        <taxon>Sphingobacteriaceae</taxon>
        <taxon>Pedobacter</taxon>
    </lineage>
</organism>
<dbReference type="Gene3D" id="1.10.1740.10">
    <property type="match status" value="1"/>
</dbReference>
<dbReference type="SUPFAM" id="SSF88659">
    <property type="entry name" value="Sigma3 and sigma4 domains of RNA polymerase sigma factors"/>
    <property type="match status" value="1"/>
</dbReference>
<feature type="domain" description="RNA polymerase sigma factor 70 region 4 type 2" evidence="6">
    <location>
        <begin position="121"/>
        <end position="173"/>
    </location>
</feature>